<dbReference type="Proteomes" id="UP001162483">
    <property type="component" value="Unassembled WGS sequence"/>
</dbReference>
<reference evidence="2" key="1">
    <citation type="submission" date="2023-05" db="EMBL/GenBank/DDBJ databases">
        <authorList>
            <person name="Stuckert A."/>
        </authorList>
    </citation>
    <scope>NUCLEOTIDE SEQUENCE</scope>
</reference>
<evidence type="ECO:0000313" key="2">
    <source>
        <dbReference type="EMBL" id="CAI9608102.1"/>
    </source>
</evidence>
<evidence type="ECO:0000256" key="1">
    <source>
        <dbReference type="SAM" id="MobiDB-lite"/>
    </source>
</evidence>
<keyword evidence="3" id="KW-1185">Reference proteome</keyword>
<organism evidence="2 3">
    <name type="scientific">Staurois parvus</name>
    <dbReference type="NCBI Taxonomy" id="386267"/>
    <lineage>
        <taxon>Eukaryota</taxon>
        <taxon>Metazoa</taxon>
        <taxon>Chordata</taxon>
        <taxon>Craniata</taxon>
        <taxon>Vertebrata</taxon>
        <taxon>Euteleostomi</taxon>
        <taxon>Amphibia</taxon>
        <taxon>Batrachia</taxon>
        <taxon>Anura</taxon>
        <taxon>Neobatrachia</taxon>
        <taxon>Ranoidea</taxon>
        <taxon>Ranidae</taxon>
        <taxon>Staurois</taxon>
    </lineage>
</organism>
<dbReference type="EMBL" id="CATNWA010018555">
    <property type="protein sequence ID" value="CAI9608102.1"/>
    <property type="molecule type" value="Genomic_DNA"/>
</dbReference>
<sequence>MSYLTTSHPARVYKRPDGSSAGEGGRLLKSSRLPACACSLGAHGTAITVRDLCVRSQSLITCRVVSKMSLLTSLLTMCEICE</sequence>
<proteinExistence type="predicted"/>
<protein>
    <submittedName>
        <fullName evidence="2">Uncharacterized protein</fullName>
    </submittedName>
</protein>
<accession>A0ABN9GGZ8</accession>
<feature type="region of interest" description="Disordered" evidence="1">
    <location>
        <begin position="1"/>
        <end position="26"/>
    </location>
</feature>
<name>A0ABN9GGZ8_9NEOB</name>
<evidence type="ECO:0000313" key="3">
    <source>
        <dbReference type="Proteomes" id="UP001162483"/>
    </source>
</evidence>
<gene>
    <name evidence="2" type="ORF">SPARVUS_LOCUS14049691</name>
</gene>
<comment type="caution">
    <text evidence="2">The sequence shown here is derived from an EMBL/GenBank/DDBJ whole genome shotgun (WGS) entry which is preliminary data.</text>
</comment>